<proteinExistence type="predicted"/>
<dbReference type="STRING" id="1797985.A2Y83_04840"/>
<name>A0A1F5S187_9BACT</name>
<feature type="transmembrane region" description="Helical" evidence="1">
    <location>
        <begin position="71"/>
        <end position="89"/>
    </location>
</feature>
<feature type="transmembrane region" description="Helical" evidence="1">
    <location>
        <begin position="138"/>
        <end position="160"/>
    </location>
</feature>
<feature type="transmembrane region" description="Helical" evidence="1">
    <location>
        <begin position="101"/>
        <end position="126"/>
    </location>
</feature>
<dbReference type="EMBL" id="MFFS01000084">
    <property type="protein sequence ID" value="OGF20448.1"/>
    <property type="molecule type" value="Genomic_DNA"/>
</dbReference>
<reference evidence="2 3" key="1">
    <citation type="journal article" date="2016" name="Nat. Commun.">
        <title>Thousands of microbial genomes shed light on interconnected biogeochemical processes in an aquifer system.</title>
        <authorList>
            <person name="Anantharaman K."/>
            <person name="Brown C.T."/>
            <person name="Hug L.A."/>
            <person name="Sharon I."/>
            <person name="Castelle C.J."/>
            <person name="Probst A.J."/>
            <person name="Thomas B.C."/>
            <person name="Singh A."/>
            <person name="Wilkins M.J."/>
            <person name="Karaoz U."/>
            <person name="Brodie E.L."/>
            <person name="Williams K.H."/>
            <person name="Hubbard S.S."/>
            <person name="Banfield J.F."/>
        </authorList>
    </citation>
    <scope>NUCLEOTIDE SEQUENCE [LARGE SCALE GENOMIC DNA]</scope>
</reference>
<protein>
    <recommendedName>
        <fullName evidence="4">Rod shape-determining protein MreD</fullName>
    </recommendedName>
</protein>
<organism evidence="2 3">
    <name type="scientific">Candidatus Falkowbacteria bacterium RBG_13_39_14</name>
    <dbReference type="NCBI Taxonomy" id="1797985"/>
    <lineage>
        <taxon>Bacteria</taxon>
        <taxon>Candidatus Falkowiibacteriota</taxon>
    </lineage>
</organism>
<comment type="caution">
    <text evidence="2">The sequence shown here is derived from an EMBL/GenBank/DDBJ whole genome shotgun (WGS) entry which is preliminary data.</text>
</comment>
<gene>
    <name evidence="2" type="ORF">A2Y83_04840</name>
</gene>
<evidence type="ECO:0000313" key="2">
    <source>
        <dbReference type="EMBL" id="OGF20448.1"/>
    </source>
</evidence>
<evidence type="ECO:0008006" key="4">
    <source>
        <dbReference type="Google" id="ProtNLM"/>
    </source>
</evidence>
<keyword evidence="1" id="KW-0812">Transmembrane</keyword>
<dbReference type="Proteomes" id="UP000178323">
    <property type="component" value="Unassembled WGS sequence"/>
</dbReference>
<accession>A0A1F5S187</accession>
<keyword evidence="1" id="KW-1133">Transmembrane helix</keyword>
<sequence>MNSLKKILKVLLVILLSLFQISFIRNLPFPYRSLDIVLAALIFIALIDYNSGLYFMMIASVILEFYSADPFGILFLAYFFTFLAITWLFSNILTNKSFYSFAVIGMAGILIFNIIFYGVSSFLYFINFNSIKVSLGNNLPLSFFSKIAATLIFMLLLFLLQKAVSRRMQSMFIVK</sequence>
<keyword evidence="1" id="KW-0472">Membrane</keyword>
<feature type="transmembrane region" description="Helical" evidence="1">
    <location>
        <begin position="36"/>
        <end position="59"/>
    </location>
</feature>
<dbReference type="AlphaFoldDB" id="A0A1F5S187"/>
<evidence type="ECO:0000313" key="3">
    <source>
        <dbReference type="Proteomes" id="UP000178323"/>
    </source>
</evidence>
<evidence type="ECO:0000256" key="1">
    <source>
        <dbReference type="SAM" id="Phobius"/>
    </source>
</evidence>
<feature type="transmembrane region" description="Helical" evidence="1">
    <location>
        <begin position="6"/>
        <end position="24"/>
    </location>
</feature>